<dbReference type="PROSITE" id="PS50928">
    <property type="entry name" value="ABC_TM1"/>
    <property type="match status" value="1"/>
</dbReference>
<dbReference type="Pfam" id="PF00528">
    <property type="entry name" value="BPD_transp_1"/>
    <property type="match status" value="1"/>
</dbReference>
<keyword evidence="10" id="KW-1185">Reference proteome</keyword>
<dbReference type="Proteomes" id="UP000437736">
    <property type="component" value="Unassembled WGS sequence"/>
</dbReference>
<keyword evidence="5 7" id="KW-1133">Transmembrane helix</keyword>
<gene>
    <name evidence="9" type="ORF">GHK86_16130</name>
</gene>
<comment type="subcellular location">
    <subcellularLocation>
        <location evidence="1 7">Cell membrane</location>
        <topology evidence="1 7">Multi-pass membrane protein</topology>
    </subcellularLocation>
</comment>
<feature type="domain" description="ABC transmembrane type-1" evidence="8">
    <location>
        <begin position="95"/>
        <end position="299"/>
    </location>
</feature>
<proteinExistence type="inferred from homology"/>
<comment type="caution">
    <text evidence="9">The sequence shown here is derived from an EMBL/GenBank/DDBJ whole genome shotgun (WGS) entry which is preliminary data.</text>
</comment>
<dbReference type="EMBL" id="WJHE01000911">
    <property type="protein sequence ID" value="MST34243.1"/>
    <property type="molecule type" value="Genomic_DNA"/>
</dbReference>
<feature type="transmembrane region" description="Helical" evidence="7">
    <location>
        <begin position="99"/>
        <end position="119"/>
    </location>
</feature>
<evidence type="ECO:0000256" key="1">
    <source>
        <dbReference type="ARBA" id="ARBA00004651"/>
    </source>
</evidence>
<accession>A0ABW9QXU5</accession>
<evidence type="ECO:0000259" key="8">
    <source>
        <dbReference type="PROSITE" id="PS50928"/>
    </source>
</evidence>
<evidence type="ECO:0000256" key="5">
    <source>
        <dbReference type="ARBA" id="ARBA00022989"/>
    </source>
</evidence>
<dbReference type="SUPFAM" id="SSF161098">
    <property type="entry name" value="MetI-like"/>
    <property type="match status" value="1"/>
</dbReference>
<evidence type="ECO:0000256" key="7">
    <source>
        <dbReference type="RuleBase" id="RU363032"/>
    </source>
</evidence>
<name>A0ABW9QXU5_9ACTN</name>
<sequence length="313" mass="34015">MTGYVLRRFGQAVVVMIIVSIVVFGILHALPGGLVRAQLGPRASAYSVHQLTIQEGLNKPLVVQYGIWAWHALQGRLGFSYKLNQSVGALLGQYLPRDLLLVGVSLLLAIAIAIPLGLWQGYRRNRPDDHALSAVMLIFYSMPSFLLGVVLIVVFNIWTNVLPSTATNFGNGPGVDFQVLVLPVLALCLGNVSYFSRYMRSSTVDNLLSDHVRTAVAKGASPGRLLRRHVLRNSLTSTVTMIGLTLPYVLSGSLIIEALFNFPGMGLLFWNAAQDRDFPVLLGVVLVVTVATVAGNLLADLGYAALDPRIRLR</sequence>
<keyword evidence="2 7" id="KW-0813">Transport</keyword>
<dbReference type="CDD" id="cd06261">
    <property type="entry name" value="TM_PBP2"/>
    <property type="match status" value="1"/>
</dbReference>
<evidence type="ECO:0000256" key="4">
    <source>
        <dbReference type="ARBA" id="ARBA00022692"/>
    </source>
</evidence>
<reference evidence="9 10" key="1">
    <citation type="submission" date="2019-11" db="EMBL/GenBank/DDBJ databases">
        <title>Acidiferrimicrobium australis gen. nov., sp. nov., an acidophilic and obligately heterotrophic, member of the Actinobacteria that catalyses dissimilatory oxido- reduction of iron isolated from metal-rich acidic water in Chile.</title>
        <authorList>
            <person name="Gonzalez D."/>
            <person name="Huber K."/>
            <person name="Hedrich S."/>
            <person name="Rojas-Villalobos C."/>
            <person name="Quatrini R."/>
            <person name="Dinamarca M.A."/>
            <person name="Schwarz A."/>
            <person name="Canales C."/>
            <person name="Nancucheo I."/>
        </authorList>
    </citation>
    <scope>NUCLEOTIDE SEQUENCE [LARGE SCALE GENOMIC DNA]</scope>
    <source>
        <strain evidence="9 10">USS-CCA1</strain>
    </source>
</reference>
<feature type="transmembrane region" description="Helical" evidence="7">
    <location>
        <begin position="177"/>
        <end position="195"/>
    </location>
</feature>
<feature type="transmembrane region" description="Helical" evidence="7">
    <location>
        <begin position="234"/>
        <end position="260"/>
    </location>
</feature>
<keyword evidence="4 7" id="KW-0812">Transmembrane</keyword>
<evidence type="ECO:0000256" key="6">
    <source>
        <dbReference type="ARBA" id="ARBA00023136"/>
    </source>
</evidence>
<keyword evidence="6 7" id="KW-0472">Membrane</keyword>
<organism evidence="9 10">
    <name type="scientific">Acidiferrimicrobium australe</name>
    <dbReference type="NCBI Taxonomy" id="2664430"/>
    <lineage>
        <taxon>Bacteria</taxon>
        <taxon>Bacillati</taxon>
        <taxon>Actinomycetota</taxon>
        <taxon>Acidimicrobiia</taxon>
        <taxon>Acidimicrobiales</taxon>
        <taxon>Acidimicrobiaceae</taxon>
        <taxon>Acidiferrimicrobium</taxon>
    </lineage>
</organism>
<evidence type="ECO:0000313" key="9">
    <source>
        <dbReference type="EMBL" id="MST34243.1"/>
    </source>
</evidence>
<feature type="transmembrane region" description="Helical" evidence="7">
    <location>
        <begin position="280"/>
        <end position="306"/>
    </location>
</feature>
<evidence type="ECO:0000256" key="3">
    <source>
        <dbReference type="ARBA" id="ARBA00022475"/>
    </source>
</evidence>
<keyword evidence="3" id="KW-1003">Cell membrane</keyword>
<dbReference type="PANTHER" id="PTHR43163:SF3">
    <property type="entry name" value="PEPTIDE ABC TRANSPORTER PERMEASE PROTEIN"/>
    <property type="match status" value="1"/>
</dbReference>
<dbReference type="PANTHER" id="PTHR43163">
    <property type="entry name" value="DIPEPTIDE TRANSPORT SYSTEM PERMEASE PROTEIN DPPB-RELATED"/>
    <property type="match status" value="1"/>
</dbReference>
<comment type="similarity">
    <text evidence="7">Belongs to the binding-protein-dependent transport system permease family.</text>
</comment>
<evidence type="ECO:0000256" key="2">
    <source>
        <dbReference type="ARBA" id="ARBA00022448"/>
    </source>
</evidence>
<evidence type="ECO:0000313" key="10">
    <source>
        <dbReference type="Proteomes" id="UP000437736"/>
    </source>
</evidence>
<dbReference type="InterPro" id="IPR000515">
    <property type="entry name" value="MetI-like"/>
</dbReference>
<dbReference type="InterPro" id="IPR045621">
    <property type="entry name" value="BPD_transp_1_N"/>
</dbReference>
<dbReference type="InterPro" id="IPR035906">
    <property type="entry name" value="MetI-like_sf"/>
</dbReference>
<dbReference type="Pfam" id="PF19300">
    <property type="entry name" value="BPD_transp_1_N"/>
    <property type="match status" value="1"/>
</dbReference>
<protein>
    <submittedName>
        <fullName evidence="9">ABC transporter permease subunit</fullName>
    </submittedName>
</protein>
<dbReference type="Gene3D" id="1.10.3720.10">
    <property type="entry name" value="MetI-like"/>
    <property type="match status" value="1"/>
</dbReference>
<feature type="transmembrane region" description="Helical" evidence="7">
    <location>
        <begin position="131"/>
        <end position="157"/>
    </location>
</feature>
<feature type="transmembrane region" description="Helical" evidence="7">
    <location>
        <begin position="12"/>
        <end position="30"/>
    </location>
</feature>